<organism evidence="3 4">
    <name type="scientific">Paraoerskovia sediminicola</name>
    <dbReference type="NCBI Taxonomy" id="1138587"/>
    <lineage>
        <taxon>Bacteria</taxon>
        <taxon>Bacillati</taxon>
        <taxon>Actinomycetota</taxon>
        <taxon>Actinomycetes</taxon>
        <taxon>Micrococcales</taxon>
        <taxon>Cellulomonadaceae</taxon>
        <taxon>Paraoerskovia</taxon>
    </lineage>
</organism>
<keyword evidence="2" id="KW-0472">Membrane</keyword>
<feature type="compositionally biased region" description="Pro residues" evidence="1">
    <location>
        <begin position="333"/>
        <end position="347"/>
    </location>
</feature>
<keyword evidence="2" id="KW-0812">Transmembrane</keyword>
<sequence length="367" mass="37870">MPSRRAKKGELTPHELPPVDPDDGTLPPGRRTPVLDAALAQAVMIPSAAVRAHVDSVRRRNPGASPAQVVQILEREFLTVVSATGGAVGVAAAVPAVGTTAGIVLTSSDIATFFASAAAFALAVAEVHGIAVEDVERRRALLLVSVLGDRGARDVERAAGGSPMAWGKVLLTRMPQGTLRQVNRALSHRFVKTQLAKQGGMALGRVVPFGIGAAVGFLGGRALGRGVIKQTQAAFGPPPQVFGRVLEVVEVESSTEGPRLVETRPAPRRRGLRRRRADDQPAQPEPSRRDGREASGGPVPNGTAPQAPAAKDVRRPNPSAPGPAAPSTSAPGTPAPTRAPSPVPPDGTAPEGDGTARTGPTTWAPPR</sequence>
<evidence type="ECO:0000256" key="2">
    <source>
        <dbReference type="SAM" id="Phobius"/>
    </source>
</evidence>
<evidence type="ECO:0000313" key="3">
    <source>
        <dbReference type="EMBL" id="BDZ42686.1"/>
    </source>
</evidence>
<keyword evidence="4" id="KW-1185">Reference proteome</keyword>
<name>A0ABN6XCT4_9CELL</name>
<feature type="region of interest" description="Disordered" evidence="1">
    <location>
        <begin position="1"/>
        <end position="31"/>
    </location>
</feature>
<proteinExistence type="predicted"/>
<feature type="transmembrane region" description="Helical" evidence="2">
    <location>
        <begin position="110"/>
        <end position="132"/>
    </location>
</feature>
<dbReference type="RefSeq" id="WP_286217125.1">
    <property type="nucleotide sequence ID" value="NZ_AP027729.1"/>
</dbReference>
<keyword evidence="2" id="KW-1133">Transmembrane helix</keyword>
<evidence type="ECO:0000313" key="4">
    <source>
        <dbReference type="Proteomes" id="UP001321475"/>
    </source>
</evidence>
<feature type="compositionally biased region" description="Basic residues" evidence="1">
    <location>
        <begin position="266"/>
        <end position="275"/>
    </location>
</feature>
<dbReference type="EMBL" id="AP027729">
    <property type="protein sequence ID" value="BDZ42686.1"/>
    <property type="molecule type" value="Genomic_DNA"/>
</dbReference>
<feature type="region of interest" description="Disordered" evidence="1">
    <location>
        <begin position="252"/>
        <end position="367"/>
    </location>
</feature>
<gene>
    <name evidence="3" type="ORF">GCM10025865_19850</name>
</gene>
<accession>A0ABN6XCT4</accession>
<dbReference type="Proteomes" id="UP001321475">
    <property type="component" value="Chromosome"/>
</dbReference>
<protein>
    <recommendedName>
        <fullName evidence="5">EcsC protein family protein</fullName>
    </recommendedName>
</protein>
<reference evidence="4" key="1">
    <citation type="journal article" date="2019" name="Int. J. Syst. Evol. Microbiol.">
        <title>The Global Catalogue of Microorganisms (GCM) 10K type strain sequencing project: providing services to taxonomists for standard genome sequencing and annotation.</title>
        <authorList>
            <consortium name="The Broad Institute Genomics Platform"/>
            <consortium name="The Broad Institute Genome Sequencing Center for Infectious Disease"/>
            <person name="Wu L."/>
            <person name="Ma J."/>
        </authorList>
    </citation>
    <scope>NUCLEOTIDE SEQUENCE [LARGE SCALE GENOMIC DNA]</scope>
    <source>
        <strain evidence="4">NBRC 108565</strain>
    </source>
</reference>
<feature type="transmembrane region" description="Helical" evidence="2">
    <location>
        <begin position="77"/>
        <end position="98"/>
    </location>
</feature>
<evidence type="ECO:0008006" key="5">
    <source>
        <dbReference type="Google" id="ProtNLM"/>
    </source>
</evidence>
<evidence type="ECO:0000256" key="1">
    <source>
        <dbReference type="SAM" id="MobiDB-lite"/>
    </source>
</evidence>